<comment type="caution">
    <text evidence="1">The sequence shown here is derived from an EMBL/GenBank/DDBJ whole genome shotgun (WGS) entry which is preliminary data.</text>
</comment>
<evidence type="ECO:0000313" key="1">
    <source>
        <dbReference type="EMBL" id="MCJ8749249.1"/>
    </source>
</evidence>
<proteinExistence type="predicted"/>
<name>A0ACC5ZN70_9TELE</name>
<accession>A0ACC5ZN70</accession>
<organism evidence="1 2">
    <name type="scientific">Pangasius djambal</name>
    <dbReference type="NCBI Taxonomy" id="1691987"/>
    <lineage>
        <taxon>Eukaryota</taxon>
        <taxon>Metazoa</taxon>
        <taxon>Chordata</taxon>
        <taxon>Craniata</taxon>
        <taxon>Vertebrata</taxon>
        <taxon>Euteleostomi</taxon>
        <taxon>Actinopterygii</taxon>
        <taxon>Neopterygii</taxon>
        <taxon>Teleostei</taxon>
        <taxon>Ostariophysi</taxon>
        <taxon>Siluriformes</taxon>
        <taxon>Pangasiidae</taxon>
        <taxon>Pangasius</taxon>
    </lineage>
</organism>
<dbReference type="Proteomes" id="UP000830395">
    <property type="component" value="Chromosome 28"/>
</dbReference>
<gene>
    <name evidence="1" type="ORF">PDJAM_G00174310</name>
</gene>
<protein>
    <submittedName>
        <fullName evidence="1">Uncharacterized protein</fullName>
    </submittedName>
</protein>
<dbReference type="EMBL" id="CM041002">
    <property type="protein sequence ID" value="MCJ8749249.1"/>
    <property type="molecule type" value="Genomic_DNA"/>
</dbReference>
<reference evidence="1" key="1">
    <citation type="submission" date="2020-02" db="EMBL/GenBank/DDBJ databases">
        <title>Genome sequencing of the panga catfish, Pangasius djambal.</title>
        <authorList>
            <person name="Wen M."/>
            <person name="Zahm M."/>
            <person name="Roques C."/>
            <person name="Cabau C."/>
            <person name="Klopp C."/>
            <person name="Donnadieu C."/>
            <person name="Jouanno E."/>
            <person name="Avarre J.-C."/>
            <person name="Campet M."/>
            <person name="Ha T."/>
            <person name="Dugue R."/>
            <person name="Lampietro C."/>
            <person name="Louis A."/>
            <person name="Herpin A."/>
            <person name="Echchiki A."/>
            <person name="Berthelot C."/>
            <person name="Parey E."/>
            <person name="Roest-Crollius H."/>
            <person name="Braasch I."/>
            <person name="Postlethwait J.H."/>
            <person name="Bobe J."/>
            <person name="Montfort J."/>
            <person name="Bouchez O."/>
            <person name="Begum T."/>
            <person name="Schartl M."/>
            <person name="Gustiano R."/>
            <person name="Guiguen Y."/>
        </authorList>
    </citation>
    <scope>NUCLEOTIDE SEQUENCE</scope>
    <source>
        <strain evidence="1">Pdj_M5554</strain>
    </source>
</reference>
<keyword evidence="2" id="KW-1185">Reference proteome</keyword>
<evidence type="ECO:0000313" key="2">
    <source>
        <dbReference type="Proteomes" id="UP000830395"/>
    </source>
</evidence>
<sequence>MSFSGSVSVQIKNSSSLTKVVCCLSVCCVGPWLYYIKFIPVCKCSVDFSNLNFFDCKVIHVLWIIQKVQLPV</sequence>